<gene>
    <name evidence="10" type="ORF">GAB14E_0243</name>
</gene>
<comment type="similarity">
    <text evidence="2 9">Belongs to the gluconokinase GntK/GntV family.</text>
</comment>
<dbReference type="PANTHER" id="PTHR43442:SF3">
    <property type="entry name" value="GLUCONOKINASE-RELATED"/>
    <property type="match status" value="1"/>
</dbReference>
<dbReference type="OrthoDB" id="9795716at2"/>
<dbReference type="Pfam" id="PF13671">
    <property type="entry name" value="AAA_33"/>
    <property type="match status" value="1"/>
</dbReference>
<comment type="pathway">
    <text evidence="1">Carbohydrate acid metabolism.</text>
</comment>
<organism evidence="10 11">
    <name type="scientific">Colwellia psychrerythraea</name>
    <name type="common">Vibrio psychroerythus</name>
    <dbReference type="NCBI Taxonomy" id="28229"/>
    <lineage>
        <taxon>Bacteria</taxon>
        <taxon>Pseudomonadati</taxon>
        <taxon>Pseudomonadota</taxon>
        <taxon>Gammaproteobacteria</taxon>
        <taxon>Alteromonadales</taxon>
        <taxon>Colwelliaceae</taxon>
        <taxon>Colwellia</taxon>
    </lineage>
</organism>
<accession>A0A099L0A2</accession>
<evidence type="ECO:0000256" key="5">
    <source>
        <dbReference type="ARBA" id="ARBA00022741"/>
    </source>
</evidence>
<dbReference type="GO" id="GO:0005975">
    <property type="term" value="P:carbohydrate metabolic process"/>
    <property type="evidence" value="ECO:0007669"/>
    <property type="project" value="InterPro"/>
</dbReference>
<comment type="caution">
    <text evidence="10">The sequence shown here is derived from an EMBL/GenBank/DDBJ whole genome shotgun (WGS) entry which is preliminary data.</text>
</comment>
<dbReference type="NCBIfam" id="TIGR01313">
    <property type="entry name" value="therm_gnt_kin"/>
    <property type="match status" value="1"/>
</dbReference>
<dbReference type="RefSeq" id="WP_033081246.1">
    <property type="nucleotide sequence ID" value="NZ_JQEC01000011.1"/>
</dbReference>
<evidence type="ECO:0000313" key="11">
    <source>
        <dbReference type="Proteomes" id="UP000029868"/>
    </source>
</evidence>
<dbReference type="EC" id="2.7.1.12" evidence="3 9"/>
<dbReference type="Proteomes" id="UP000029868">
    <property type="component" value="Unassembled WGS sequence"/>
</dbReference>
<dbReference type="AlphaFoldDB" id="A0A099L0A2"/>
<dbReference type="CDD" id="cd02021">
    <property type="entry name" value="GntK"/>
    <property type="match status" value="1"/>
</dbReference>
<name>A0A099L0A2_COLPS</name>
<dbReference type="GO" id="GO:0005524">
    <property type="term" value="F:ATP binding"/>
    <property type="evidence" value="ECO:0007669"/>
    <property type="project" value="UniProtKB-KW"/>
</dbReference>
<evidence type="ECO:0000256" key="9">
    <source>
        <dbReference type="RuleBase" id="RU363066"/>
    </source>
</evidence>
<dbReference type="SUPFAM" id="SSF52540">
    <property type="entry name" value="P-loop containing nucleoside triphosphate hydrolases"/>
    <property type="match status" value="1"/>
</dbReference>
<evidence type="ECO:0000256" key="4">
    <source>
        <dbReference type="ARBA" id="ARBA00022679"/>
    </source>
</evidence>
<evidence type="ECO:0000256" key="1">
    <source>
        <dbReference type="ARBA" id="ARBA00004761"/>
    </source>
</evidence>
<evidence type="ECO:0000256" key="6">
    <source>
        <dbReference type="ARBA" id="ARBA00022777"/>
    </source>
</evidence>
<keyword evidence="6 9" id="KW-0418">Kinase</keyword>
<evidence type="ECO:0000313" key="10">
    <source>
        <dbReference type="EMBL" id="KGJ96296.1"/>
    </source>
</evidence>
<proteinExistence type="inferred from homology"/>
<comment type="catalytic activity">
    <reaction evidence="8 9">
        <text>D-gluconate + ATP = 6-phospho-D-gluconate + ADP + H(+)</text>
        <dbReference type="Rhea" id="RHEA:19433"/>
        <dbReference type="ChEBI" id="CHEBI:15378"/>
        <dbReference type="ChEBI" id="CHEBI:18391"/>
        <dbReference type="ChEBI" id="CHEBI:30616"/>
        <dbReference type="ChEBI" id="CHEBI:58759"/>
        <dbReference type="ChEBI" id="CHEBI:456216"/>
        <dbReference type="EC" id="2.7.1.12"/>
    </reaction>
</comment>
<dbReference type="Gene3D" id="3.40.50.300">
    <property type="entry name" value="P-loop containing nucleotide triphosphate hydrolases"/>
    <property type="match status" value="1"/>
</dbReference>
<dbReference type="InterPro" id="IPR006001">
    <property type="entry name" value="Therm_gnt_kin"/>
</dbReference>
<dbReference type="GO" id="GO:0046316">
    <property type="term" value="F:gluconokinase activity"/>
    <property type="evidence" value="ECO:0007669"/>
    <property type="project" value="UniProtKB-EC"/>
</dbReference>
<sequence>MSNLGNQALENQSLAKQVPRLFIVMGVSGTGKSSLAQKMSDELSLVFIDADDFHSLQAKKHMADNKPLTDEMRAPWLATIIAHLTSLHQQGKSVALAYSGLKSVHRDLFRELPFACHFLYLVGDRNVIEKRIAQRERHFFSTELLDSQFLAMQAPMQSEQDVSFINIDRSFLLVANEINNIVKEIVELGNNE</sequence>
<keyword evidence="5 9" id="KW-0547">Nucleotide-binding</keyword>
<evidence type="ECO:0000256" key="2">
    <source>
        <dbReference type="ARBA" id="ARBA00008420"/>
    </source>
</evidence>
<dbReference type="InterPro" id="IPR027417">
    <property type="entry name" value="P-loop_NTPase"/>
</dbReference>
<reference evidence="10 11" key="1">
    <citation type="submission" date="2014-08" db="EMBL/GenBank/DDBJ databases">
        <title>Genomic and Phenotypic Diversity of Colwellia psychrerythraea strains from Disparate Marine Basins.</title>
        <authorList>
            <person name="Techtmann S.M."/>
            <person name="Stelling S.C."/>
            <person name="Utturkar S.M."/>
            <person name="Alshibli N."/>
            <person name="Harris A."/>
            <person name="Brown S.D."/>
            <person name="Hazen T.C."/>
        </authorList>
    </citation>
    <scope>NUCLEOTIDE SEQUENCE [LARGE SCALE GENOMIC DNA]</scope>
    <source>
        <strain evidence="10 11">GAB14E</strain>
    </source>
</reference>
<dbReference type="EMBL" id="JQEC01000011">
    <property type="protein sequence ID" value="KGJ96296.1"/>
    <property type="molecule type" value="Genomic_DNA"/>
</dbReference>
<protein>
    <recommendedName>
        <fullName evidence="3 9">Gluconokinase</fullName>
        <ecNumber evidence="3 9">2.7.1.12</ecNumber>
    </recommendedName>
</protein>
<keyword evidence="7 9" id="KW-0067">ATP-binding</keyword>
<evidence type="ECO:0000256" key="3">
    <source>
        <dbReference type="ARBA" id="ARBA00012054"/>
    </source>
</evidence>
<dbReference type="PATRIC" id="fig|28229.3.peg.1182"/>
<dbReference type="PANTHER" id="PTHR43442">
    <property type="entry name" value="GLUCONOKINASE-RELATED"/>
    <property type="match status" value="1"/>
</dbReference>
<keyword evidence="4 9" id="KW-0808">Transferase</keyword>
<dbReference type="GO" id="GO:0005737">
    <property type="term" value="C:cytoplasm"/>
    <property type="evidence" value="ECO:0007669"/>
    <property type="project" value="TreeGrafter"/>
</dbReference>
<evidence type="ECO:0000256" key="8">
    <source>
        <dbReference type="ARBA" id="ARBA00048090"/>
    </source>
</evidence>
<evidence type="ECO:0000256" key="7">
    <source>
        <dbReference type="ARBA" id="ARBA00022840"/>
    </source>
</evidence>